<reference evidence="2" key="1">
    <citation type="submission" date="2012-01" db="EMBL/GenBank/DDBJ databases">
        <title>The Genome Sequence of Treponema denticola OTK.</title>
        <authorList>
            <consortium name="The Broad Institute Genome Sequencing Platform"/>
            <person name="Earl A."/>
            <person name="Ward D."/>
            <person name="Feldgarden M."/>
            <person name="Gevers D."/>
            <person name="Blanton J.M."/>
            <person name="Fenno C.J."/>
            <person name="Baranova O.V."/>
            <person name="Mathney J."/>
            <person name="Dewhirst F.E."/>
            <person name="Izard J."/>
            <person name="Young S.K."/>
            <person name="Zeng Q."/>
            <person name="Gargeya S."/>
            <person name="Fitzgerald M."/>
            <person name="Haas B."/>
            <person name="Abouelleil A."/>
            <person name="Alvarado L."/>
            <person name="Arachchi H.M."/>
            <person name="Berlin A."/>
            <person name="Chapman S.B."/>
            <person name="Gearin G."/>
            <person name="Goldberg J."/>
            <person name="Griggs A."/>
            <person name="Gujja S."/>
            <person name="Hansen M."/>
            <person name="Heiman D."/>
            <person name="Howarth C."/>
            <person name="Larimer J."/>
            <person name="Lui A."/>
            <person name="MacDonald P.J.P."/>
            <person name="McCowen C."/>
            <person name="Montmayeur A."/>
            <person name="Murphy C."/>
            <person name="Neiman D."/>
            <person name="Pearson M."/>
            <person name="Priest M."/>
            <person name="Roberts A."/>
            <person name="Saif S."/>
            <person name="Shea T."/>
            <person name="Sisk P."/>
            <person name="Stolte C."/>
            <person name="Sykes S."/>
            <person name="Wortman J."/>
            <person name="Nusbaum C."/>
            <person name="Birren B."/>
        </authorList>
    </citation>
    <scope>NUCLEOTIDE SEQUENCE [LARGE SCALE GENOMIC DNA]</scope>
    <source>
        <strain evidence="2">OTK</strain>
    </source>
</reference>
<comment type="caution">
    <text evidence="2">The sequence shown here is derived from an EMBL/GenBank/DDBJ whole genome shotgun (WGS) entry which is preliminary data.</text>
</comment>
<sequence>MNEIKKYIIIFLFIFCFFIGFWARGGILNNESQRLLQAAGQELESVRFENIELRKKLELSTNRINNIQRVLERSRDDSRETRSLVRQSKQILEGLIETIQQIEDIIYNSDSSS</sequence>
<keyword evidence="1" id="KW-0472">Membrane</keyword>
<evidence type="ECO:0000256" key="1">
    <source>
        <dbReference type="SAM" id="Phobius"/>
    </source>
</evidence>
<keyword evidence="1" id="KW-1133">Transmembrane helix</keyword>
<keyword evidence="1" id="KW-0812">Transmembrane</keyword>
<dbReference type="EMBL" id="AGDY01000009">
    <property type="protein sequence ID" value="EMB20692.1"/>
    <property type="molecule type" value="Genomic_DNA"/>
</dbReference>
<name>A0A0F6MMY9_TREDN</name>
<protein>
    <submittedName>
        <fullName evidence="2">Uncharacterized protein</fullName>
    </submittedName>
</protein>
<proteinExistence type="predicted"/>
<dbReference type="PATRIC" id="fig|999434.4.peg.2241"/>
<accession>A0A0F6MMY9</accession>
<dbReference type="Proteomes" id="UP000011701">
    <property type="component" value="Chromosome"/>
</dbReference>
<feature type="transmembrane region" description="Helical" evidence="1">
    <location>
        <begin position="7"/>
        <end position="27"/>
    </location>
</feature>
<dbReference type="AlphaFoldDB" id="A0A0F6MMY9"/>
<gene>
    <name evidence="2" type="ORF">HMPREF9723_02152</name>
</gene>
<dbReference type="HOGENOM" id="CLU_2132406_0_0_12"/>
<dbReference type="RefSeq" id="WP_002693188.1">
    <property type="nucleotide sequence ID" value="NZ_CM001797.1"/>
</dbReference>
<evidence type="ECO:0000313" key="2">
    <source>
        <dbReference type="EMBL" id="EMB20692.1"/>
    </source>
</evidence>
<organism evidence="2">
    <name type="scientific">Treponema denticola OTK</name>
    <dbReference type="NCBI Taxonomy" id="999434"/>
    <lineage>
        <taxon>Bacteria</taxon>
        <taxon>Pseudomonadati</taxon>
        <taxon>Spirochaetota</taxon>
        <taxon>Spirochaetia</taxon>
        <taxon>Spirochaetales</taxon>
        <taxon>Treponemataceae</taxon>
        <taxon>Treponema</taxon>
    </lineage>
</organism>